<evidence type="ECO:0000256" key="5">
    <source>
        <dbReference type="SAM" id="Phobius"/>
    </source>
</evidence>
<dbReference type="Pfam" id="PF01740">
    <property type="entry name" value="STAS"/>
    <property type="match status" value="1"/>
</dbReference>
<evidence type="ECO:0000259" key="6">
    <source>
        <dbReference type="PROSITE" id="PS50801"/>
    </source>
</evidence>
<protein>
    <submittedName>
        <fullName evidence="7">SulP family inorganic anion transporter</fullName>
    </submittedName>
</protein>
<feature type="transmembrane region" description="Helical" evidence="5">
    <location>
        <begin position="355"/>
        <end position="387"/>
    </location>
</feature>
<feature type="transmembrane region" description="Helical" evidence="5">
    <location>
        <begin position="325"/>
        <end position="343"/>
    </location>
</feature>
<feature type="domain" description="STAS" evidence="6">
    <location>
        <begin position="408"/>
        <end position="498"/>
    </location>
</feature>
<keyword evidence="4 5" id="KW-0472">Membrane</keyword>
<dbReference type="InterPro" id="IPR036513">
    <property type="entry name" value="STAS_dom_sf"/>
</dbReference>
<dbReference type="PANTHER" id="PTHR43310">
    <property type="entry name" value="SULFATE TRANSPORTER YBAR-RELATED"/>
    <property type="match status" value="1"/>
</dbReference>
<evidence type="ECO:0000313" key="8">
    <source>
        <dbReference type="Proteomes" id="UP001230685"/>
    </source>
</evidence>
<comment type="caution">
    <text evidence="7">The sequence shown here is derived from an EMBL/GenBank/DDBJ whole genome shotgun (WGS) entry which is preliminary data.</text>
</comment>
<feature type="transmembrane region" description="Helical" evidence="5">
    <location>
        <begin position="178"/>
        <end position="198"/>
    </location>
</feature>
<dbReference type="Pfam" id="PF00916">
    <property type="entry name" value="Sulfate_transp"/>
    <property type="match status" value="2"/>
</dbReference>
<feature type="transmembrane region" description="Helical" evidence="5">
    <location>
        <begin position="94"/>
        <end position="112"/>
    </location>
</feature>
<feature type="transmembrane region" description="Helical" evidence="5">
    <location>
        <begin position="267"/>
        <end position="288"/>
    </location>
</feature>
<dbReference type="SUPFAM" id="SSF52091">
    <property type="entry name" value="SpoIIaa-like"/>
    <property type="match status" value="1"/>
</dbReference>
<feature type="transmembrane region" description="Helical" evidence="5">
    <location>
        <begin position="124"/>
        <end position="142"/>
    </location>
</feature>
<gene>
    <name evidence="7" type="ORF">Q5H91_03450</name>
</gene>
<dbReference type="Proteomes" id="UP001230685">
    <property type="component" value="Unassembled WGS sequence"/>
</dbReference>
<feature type="transmembrane region" description="Helical" evidence="5">
    <location>
        <begin position="21"/>
        <end position="44"/>
    </location>
</feature>
<accession>A0ABT9EH10</accession>
<evidence type="ECO:0000313" key="7">
    <source>
        <dbReference type="EMBL" id="MDP1026256.1"/>
    </source>
</evidence>
<comment type="subcellular location">
    <subcellularLocation>
        <location evidence="1">Membrane</location>
        <topology evidence="1">Multi-pass membrane protein</topology>
    </subcellularLocation>
</comment>
<feature type="transmembrane region" description="Helical" evidence="5">
    <location>
        <begin position="225"/>
        <end position="247"/>
    </location>
</feature>
<keyword evidence="2 5" id="KW-0812">Transmembrane</keyword>
<proteinExistence type="predicted"/>
<evidence type="ECO:0000256" key="1">
    <source>
        <dbReference type="ARBA" id="ARBA00004141"/>
    </source>
</evidence>
<dbReference type="EMBL" id="JAUUDS010000001">
    <property type="protein sequence ID" value="MDP1026256.1"/>
    <property type="molecule type" value="Genomic_DNA"/>
</dbReference>
<evidence type="ECO:0000256" key="4">
    <source>
        <dbReference type="ARBA" id="ARBA00023136"/>
    </source>
</evidence>
<name>A0ABT9EH10_9SPHN</name>
<sequence length="498" mass="52691">MTLDLSTYRRQWFTDRVAARHDLLAGIVVALALIPEAIGFSVIAGVDPRVGLYASVAIAMTIALIGGRPGMISAATAAVAVLVTPLVREHGVQYLFAATILMGLIQIAAGLLRLDLVMQFVSRSVITGFVNALAILIFMAQLPQLIGMGWQTYAMVVAGLAIIYGFPRLTKAIPSPLVAILVLSAISIGLGVPVNTVGDMGKLPEGLPSLALPQVPLTFETLRIVFPYSLTMAAVGLLESLLTAQIVDDMTDTDSDKRRECAGQGGANIVAACFGGMGGCAMIGQSVINVTSGGRSRLSTFVAGAFLLFLLAVLGPLVGRVPMPALVAVMIMVSIGTFSWNSIANLRRHPPASSVVMLVTVMVVVATRDLSLGVLAGVLLSGIFFAGKVQRMFSVERTLSPDGVQATYRVTGEIFFASVDRFTRAFQAENGARHIVIDVTAAHFWDISGVGALDKIVARLRRDGRAVEVVGYNRASADLVDRFALHDKTGVEMGFTPH</sequence>
<dbReference type="PROSITE" id="PS50801">
    <property type="entry name" value="STAS"/>
    <property type="match status" value="1"/>
</dbReference>
<keyword evidence="8" id="KW-1185">Reference proteome</keyword>
<organism evidence="7 8">
    <name type="scientific">Sphingomonas aurea</name>
    <dbReference type="NCBI Taxonomy" id="3063994"/>
    <lineage>
        <taxon>Bacteria</taxon>
        <taxon>Pseudomonadati</taxon>
        <taxon>Pseudomonadota</taxon>
        <taxon>Alphaproteobacteria</taxon>
        <taxon>Sphingomonadales</taxon>
        <taxon>Sphingomonadaceae</taxon>
        <taxon>Sphingomonas</taxon>
    </lineage>
</organism>
<keyword evidence="3 5" id="KW-1133">Transmembrane helix</keyword>
<feature type="transmembrane region" description="Helical" evidence="5">
    <location>
        <begin position="50"/>
        <end position="66"/>
    </location>
</feature>
<dbReference type="RefSeq" id="WP_305171812.1">
    <property type="nucleotide sequence ID" value="NZ_JAUUDS010000001.1"/>
</dbReference>
<feature type="transmembrane region" description="Helical" evidence="5">
    <location>
        <begin position="148"/>
        <end position="166"/>
    </location>
</feature>
<dbReference type="InterPro" id="IPR052706">
    <property type="entry name" value="Membrane-Transporter-like"/>
</dbReference>
<evidence type="ECO:0000256" key="2">
    <source>
        <dbReference type="ARBA" id="ARBA00022692"/>
    </source>
</evidence>
<dbReference type="InterPro" id="IPR011547">
    <property type="entry name" value="SLC26A/SulP_dom"/>
</dbReference>
<dbReference type="CDD" id="cd07042">
    <property type="entry name" value="STAS_SulP_like_sulfate_transporter"/>
    <property type="match status" value="1"/>
</dbReference>
<dbReference type="Gene3D" id="3.30.750.24">
    <property type="entry name" value="STAS domain"/>
    <property type="match status" value="1"/>
</dbReference>
<dbReference type="InterPro" id="IPR002645">
    <property type="entry name" value="STAS_dom"/>
</dbReference>
<feature type="transmembrane region" description="Helical" evidence="5">
    <location>
        <begin position="300"/>
        <end position="318"/>
    </location>
</feature>
<reference evidence="7 8" key="1">
    <citation type="submission" date="2023-07" db="EMBL/GenBank/DDBJ databases">
        <authorList>
            <person name="Kim M.K."/>
        </authorList>
    </citation>
    <scope>NUCLEOTIDE SEQUENCE [LARGE SCALE GENOMIC DNA]</scope>
    <source>
        <strain evidence="7 8">KR1UV-12</strain>
    </source>
</reference>
<evidence type="ECO:0000256" key="3">
    <source>
        <dbReference type="ARBA" id="ARBA00022989"/>
    </source>
</evidence>
<dbReference type="PANTHER" id="PTHR43310:SF1">
    <property type="entry name" value="SULFATE TRANSPORTER YBAR-RELATED"/>
    <property type="match status" value="1"/>
</dbReference>